<comment type="caution">
    <text evidence="43">The sequence shown here is derived from an EMBL/GenBank/DDBJ whole genome shotgun (WGS) entry which is preliminary data.</text>
</comment>
<dbReference type="CDD" id="cd00842">
    <property type="entry name" value="MPP_ASMase"/>
    <property type="match status" value="1"/>
</dbReference>
<keyword evidence="13" id="KW-0964">Secreted</keyword>
<feature type="region of interest" description="Disordered" evidence="40">
    <location>
        <begin position="118"/>
        <end position="362"/>
    </location>
</feature>
<dbReference type="SUPFAM" id="SSF50729">
    <property type="entry name" value="PH domain-like"/>
    <property type="match status" value="1"/>
</dbReference>
<evidence type="ECO:0000256" key="8">
    <source>
        <dbReference type="ARBA" id="ARBA00008234"/>
    </source>
</evidence>
<keyword evidence="25" id="KW-0206">Cytoskeleton</keyword>
<evidence type="ECO:0000256" key="32">
    <source>
        <dbReference type="ARBA" id="ARBA00052601"/>
    </source>
</evidence>
<dbReference type="SMART" id="SM00461">
    <property type="entry name" value="WH1"/>
    <property type="match status" value="1"/>
</dbReference>
<dbReference type="InterPro" id="IPR008139">
    <property type="entry name" value="SaposinB_dom"/>
</dbReference>
<dbReference type="EMBL" id="JAROKS010000010">
    <property type="protein sequence ID" value="KAK1800500.1"/>
    <property type="molecule type" value="Genomic_DNA"/>
</dbReference>
<dbReference type="Pfam" id="PF00568">
    <property type="entry name" value="WH1"/>
    <property type="match status" value="1"/>
</dbReference>
<evidence type="ECO:0000256" key="36">
    <source>
        <dbReference type="ARBA" id="ARBA00062722"/>
    </source>
</evidence>
<keyword evidence="16" id="KW-0479">Metal-binding</keyword>
<comment type="function">
    <text evidence="33">Converts sphingomyelin to ceramide. Exists as two enzymatic forms that arise from alternative trafficking of a single protein precursor, one that is targeted to the endolysosomal compartment, whereas the other is released extracellularly. However, in response to various forms of stress, lysosomal exocytosis may represent a major source of the secretory form.</text>
</comment>
<evidence type="ECO:0000256" key="11">
    <source>
        <dbReference type="ARBA" id="ARBA00012369"/>
    </source>
</evidence>
<keyword evidence="20" id="KW-0729">SH3-binding</keyword>
<protein>
    <recommendedName>
        <fullName evidence="37">Sphingomyelin phosphodiesterase</fullName>
        <ecNumber evidence="11">3.1.4.12</ecNumber>
        <ecNumber evidence="10">3.1.4.3</ecNumber>
    </recommendedName>
    <alternativeName>
        <fullName evidence="38">Acid sphingomyelinase</fullName>
    </alternativeName>
</protein>
<keyword evidence="39" id="KW-0175">Coiled coil</keyword>
<evidence type="ECO:0000256" key="26">
    <source>
        <dbReference type="ARBA" id="ARBA00023228"/>
    </source>
</evidence>
<feature type="compositionally biased region" description="Gly residues" evidence="40">
    <location>
        <begin position="213"/>
        <end position="226"/>
    </location>
</feature>
<evidence type="ECO:0000256" key="35">
    <source>
        <dbReference type="ARBA" id="ARBA00058748"/>
    </source>
</evidence>
<dbReference type="GO" id="GO:0006685">
    <property type="term" value="P:sphingomyelin catabolic process"/>
    <property type="evidence" value="ECO:0007669"/>
    <property type="project" value="TreeGrafter"/>
</dbReference>
<evidence type="ECO:0000313" key="44">
    <source>
        <dbReference type="Proteomes" id="UP001239994"/>
    </source>
</evidence>
<keyword evidence="12" id="KW-0963">Cytoplasm</keyword>
<evidence type="ECO:0000256" key="39">
    <source>
        <dbReference type="SAM" id="Coils"/>
    </source>
</evidence>
<dbReference type="GO" id="GO:0005925">
    <property type="term" value="C:focal adhesion"/>
    <property type="evidence" value="ECO:0007669"/>
    <property type="project" value="UniProtKB-ARBA"/>
</dbReference>
<evidence type="ECO:0000256" key="21">
    <source>
        <dbReference type="ARBA" id="ARBA00023098"/>
    </source>
</evidence>
<dbReference type="GO" id="GO:0005811">
    <property type="term" value="C:lipid droplet"/>
    <property type="evidence" value="ECO:0007669"/>
    <property type="project" value="UniProtKB-SubCell"/>
</dbReference>
<evidence type="ECO:0000256" key="19">
    <source>
        <dbReference type="ARBA" id="ARBA00022833"/>
    </source>
</evidence>
<gene>
    <name evidence="43" type="ORF">P4O66_005715</name>
</gene>
<dbReference type="PROSITE" id="PS50229">
    <property type="entry name" value="WH1"/>
    <property type="match status" value="1"/>
</dbReference>
<accession>A0AAD8ZKB0</accession>
<evidence type="ECO:0000313" key="43">
    <source>
        <dbReference type="EMBL" id="KAK1800500.1"/>
    </source>
</evidence>
<dbReference type="Gene3D" id="2.30.29.30">
    <property type="entry name" value="Pleckstrin-homology domain (PH domain)/Phosphotyrosine-binding domain (PTB)"/>
    <property type="match status" value="1"/>
</dbReference>
<feature type="compositionally biased region" description="Basic and acidic residues" evidence="40">
    <location>
        <begin position="131"/>
        <end position="157"/>
    </location>
</feature>
<comment type="catalytic activity">
    <reaction evidence="32">
        <text>1,2-dihexadecanoyl-sn-glycero-3-phosphocholine + H2O = 1,2-dihexadecanoyl-sn-glycerol + phosphocholine + H(+)</text>
        <dbReference type="Rhea" id="RHEA:45304"/>
        <dbReference type="ChEBI" id="CHEBI:15377"/>
        <dbReference type="ChEBI" id="CHEBI:15378"/>
        <dbReference type="ChEBI" id="CHEBI:72999"/>
        <dbReference type="ChEBI" id="CHEBI:82929"/>
        <dbReference type="ChEBI" id="CHEBI:295975"/>
    </reaction>
    <physiologicalReaction direction="left-to-right" evidence="32">
        <dbReference type="Rhea" id="RHEA:45305"/>
    </physiologicalReaction>
</comment>
<evidence type="ECO:0000256" key="34">
    <source>
        <dbReference type="ARBA" id="ARBA00057858"/>
    </source>
</evidence>
<dbReference type="GO" id="GO:0005829">
    <property type="term" value="C:cytosol"/>
    <property type="evidence" value="ECO:0007669"/>
    <property type="project" value="UniProtKB-ARBA"/>
</dbReference>
<feature type="domain" description="WH1" evidence="42">
    <location>
        <begin position="1"/>
        <end position="113"/>
    </location>
</feature>
<evidence type="ECO:0000256" key="23">
    <source>
        <dbReference type="ARBA" id="ARBA00023180"/>
    </source>
</evidence>
<name>A0AAD8ZKB0_9TELE</name>
<dbReference type="GO" id="GO:0005764">
    <property type="term" value="C:lysosome"/>
    <property type="evidence" value="ECO:0007669"/>
    <property type="project" value="UniProtKB-SubCell"/>
</dbReference>
<dbReference type="GO" id="GO:0003779">
    <property type="term" value="F:actin binding"/>
    <property type="evidence" value="ECO:0007669"/>
    <property type="project" value="UniProtKB-KW"/>
</dbReference>
<comment type="catalytic activity">
    <reaction evidence="30">
        <text>a 1,2-diacyl-sn-glycero-3-phosphocholine + H2O = phosphocholine + a 1,2-diacyl-sn-glycerol + H(+)</text>
        <dbReference type="Rhea" id="RHEA:10604"/>
        <dbReference type="ChEBI" id="CHEBI:15377"/>
        <dbReference type="ChEBI" id="CHEBI:15378"/>
        <dbReference type="ChEBI" id="CHEBI:17815"/>
        <dbReference type="ChEBI" id="CHEBI:57643"/>
        <dbReference type="ChEBI" id="CHEBI:295975"/>
        <dbReference type="EC" id="3.1.4.3"/>
    </reaction>
    <physiologicalReaction direction="left-to-right" evidence="30">
        <dbReference type="Rhea" id="RHEA:10605"/>
    </physiologicalReaction>
</comment>
<feature type="compositionally biased region" description="Pro residues" evidence="40">
    <location>
        <begin position="161"/>
        <end position="212"/>
    </location>
</feature>
<sequence>MSEVSLCQARATVMMYDDTSKRWVPAGTGAQSLSRVHIFQNPSNNSFRVVGRKLQADQQVVINCPLMKGIKYNQATPNFHQWRDTRQVWGLNFSSREEAMQFATTMLQALDVLSGMAGPPKPAYNGPSLEEQQRMQERERQEMERQELERQELERQRQAAAPPPAPAPPPVVAAPPAPAGVPSAPGPPPPPAPPPPPPPTGGAPPAPPPPPSGGGGGFGGGGGDGGLASALSGAKLRKVAKDESGAAPPAPRESPQSSGGGGGGGGLMGEMSALLAKRRKATDNPVVKKEENNDDSASSDSKSGDRTPETTKKPWEKSGSIRTNCTPKGLEKSPTTAPASLTRVRPASSASDTAPKESFDSEKLKQEILEEMRKELQKVKDDIIGVQLQKRSIEILPIIATMAFSAFRLTAVCVILVFMLFLASFGTSYPLPDGTDISEVRAPIEYFRVRFSWHNVSCQLCKVLFTVVDIALLSDTNTEHVAHAIGEACIHLHLSEEKVCMEITELFRDDFIRALQESFLWPSEACALLLGPNCGHFDIYAPWNVTLPRVPKPPVMPPKPPKPGSPRSRVLFLTDIHWDAEYSMDSSANCKEPLCCRKGSSKASWRQRGAGYWGTYSNCDIPLHTIENLLQNVAKAGPWDWVYWTGDIPAHNVWSQTRVQQLNELTTISRLVRKYLGAGIAVYPAVGNHESTPVNSFPPPFVHGNRSSHWLYDTMAEEWSPWLPAQALPTLRQGGFYTAQVQPGLRVVSLNMNFCARENYWLMVNSTDPANQLQWLVHILQEAENMGEKVHIIGHIPPGLCLSSWSWNYYHIVNRYESTITGQFFGHTHLDEFQMFYDEETMTRPVGVAYIAPSVTTFIDLNPGYRVYYIDGNYNGSSRLVLDHETFILNLTLANGYGDGSSSFTNPDPNPAWTLLYRASEVYGGPALLPSDWAALTQAFLTNDRLFQHFWYFRHKGHMSESCQGTCKSMIICFLRSGRYDLLKQCDLLGAAGGRAVRSVRKSLC</sequence>
<evidence type="ECO:0000256" key="5">
    <source>
        <dbReference type="ARBA" id="ARBA00004486"/>
    </source>
</evidence>
<comment type="catalytic activity">
    <reaction evidence="31">
        <text>N-(octadecanoyl)-sphing-4-enine-1-phosphocholine + H2O = N-octadecanoylsphing-4-enine + phosphocholine + H(+)</text>
        <dbReference type="Rhea" id="RHEA:54284"/>
        <dbReference type="ChEBI" id="CHEBI:15377"/>
        <dbReference type="ChEBI" id="CHEBI:15378"/>
        <dbReference type="ChEBI" id="CHEBI:72961"/>
        <dbReference type="ChEBI" id="CHEBI:83358"/>
        <dbReference type="ChEBI" id="CHEBI:295975"/>
    </reaction>
    <physiologicalReaction direction="left-to-right" evidence="31">
        <dbReference type="Rhea" id="RHEA:54285"/>
    </physiologicalReaction>
</comment>
<dbReference type="Gene3D" id="1.10.225.10">
    <property type="entry name" value="Saposin-like"/>
    <property type="match status" value="1"/>
</dbReference>
<evidence type="ECO:0000256" key="10">
    <source>
        <dbReference type="ARBA" id="ARBA00012018"/>
    </source>
</evidence>
<dbReference type="GO" id="GO:0016020">
    <property type="term" value="C:membrane"/>
    <property type="evidence" value="ECO:0007669"/>
    <property type="project" value="GOC"/>
</dbReference>
<dbReference type="GO" id="GO:0017124">
    <property type="term" value="F:SH3 domain binding"/>
    <property type="evidence" value="ECO:0007669"/>
    <property type="project" value="UniProtKB-KW"/>
</dbReference>
<keyword evidence="23" id="KW-0325">Glycoprotein</keyword>
<dbReference type="Pfam" id="PF08776">
    <property type="entry name" value="VASP_tetra"/>
    <property type="match status" value="1"/>
</dbReference>
<dbReference type="Gene3D" id="3.60.21.10">
    <property type="match status" value="1"/>
</dbReference>
<evidence type="ECO:0000256" key="7">
    <source>
        <dbReference type="ARBA" id="ARBA00004510"/>
    </source>
</evidence>
<evidence type="ECO:0000256" key="4">
    <source>
        <dbReference type="ARBA" id="ARBA00004371"/>
    </source>
</evidence>
<keyword evidence="26" id="KW-0458">Lysosome</keyword>
<dbReference type="SUPFAM" id="SSF47862">
    <property type="entry name" value="Saposin"/>
    <property type="match status" value="1"/>
</dbReference>
<evidence type="ECO:0000256" key="40">
    <source>
        <dbReference type="SAM" id="MobiDB-lite"/>
    </source>
</evidence>
<reference evidence="43" key="1">
    <citation type="submission" date="2023-03" db="EMBL/GenBank/DDBJ databases">
        <title>Electrophorus voltai genome.</title>
        <authorList>
            <person name="Bian C."/>
        </authorList>
    </citation>
    <scope>NUCLEOTIDE SEQUENCE</scope>
    <source>
        <strain evidence="43">CB-2022</strain>
        <tissue evidence="43">Muscle</tissue>
    </source>
</reference>
<evidence type="ECO:0000256" key="25">
    <source>
        <dbReference type="ARBA" id="ARBA00023212"/>
    </source>
</evidence>
<keyword evidence="18" id="KW-0378">Hydrolase</keyword>
<dbReference type="InterPro" id="IPR000697">
    <property type="entry name" value="WH1/EVH1_dom"/>
</dbReference>
<feature type="compositionally biased region" description="Basic and acidic residues" evidence="40">
    <location>
        <begin position="302"/>
        <end position="316"/>
    </location>
</feature>
<evidence type="ECO:0000256" key="16">
    <source>
        <dbReference type="ARBA" id="ARBA00022723"/>
    </source>
</evidence>
<evidence type="ECO:0000256" key="9">
    <source>
        <dbReference type="ARBA" id="ARBA00009785"/>
    </source>
</evidence>
<keyword evidence="21" id="KW-0443">Lipid metabolism</keyword>
<dbReference type="AlphaFoldDB" id="A0AAD8ZKB0"/>
<evidence type="ECO:0000256" key="15">
    <source>
        <dbReference type="ARBA" id="ARBA00022677"/>
    </source>
</evidence>
<dbReference type="GO" id="GO:0016798">
    <property type="term" value="F:hydrolase activity, acting on glycosyl bonds"/>
    <property type="evidence" value="ECO:0007669"/>
    <property type="project" value="UniProtKB-KW"/>
</dbReference>
<dbReference type="GO" id="GO:0034480">
    <property type="term" value="F:phosphatidylcholine phospholipase C activity"/>
    <property type="evidence" value="ECO:0007669"/>
    <property type="project" value="UniProtKB-EC"/>
</dbReference>
<keyword evidence="17" id="KW-0732">Signal</keyword>
<dbReference type="InterPro" id="IPR029052">
    <property type="entry name" value="Metallo-depent_PP-like"/>
</dbReference>
<evidence type="ECO:0000256" key="27">
    <source>
        <dbReference type="ARBA" id="ARBA00023273"/>
    </source>
</evidence>
<evidence type="ECO:0000256" key="13">
    <source>
        <dbReference type="ARBA" id="ARBA00022525"/>
    </source>
</evidence>
<keyword evidence="22" id="KW-1015">Disulfide bond</keyword>
<evidence type="ECO:0000256" key="1">
    <source>
        <dbReference type="ARBA" id="ARBA00001947"/>
    </source>
</evidence>
<evidence type="ECO:0000256" key="6">
    <source>
        <dbReference type="ARBA" id="ARBA00004502"/>
    </source>
</evidence>
<evidence type="ECO:0000259" key="41">
    <source>
        <dbReference type="PROSITE" id="PS50015"/>
    </source>
</evidence>
<dbReference type="Proteomes" id="UP001239994">
    <property type="component" value="Unassembled WGS sequence"/>
</dbReference>
<evidence type="ECO:0000256" key="17">
    <source>
        <dbReference type="ARBA" id="ARBA00022729"/>
    </source>
</evidence>
<evidence type="ECO:0000256" key="29">
    <source>
        <dbReference type="ARBA" id="ARBA00047268"/>
    </source>
</evidence>
<dbReference type="GO" id="GO:0030175">
    <property type="term" value="C:filopodium"/>
    <property type="evidence" value="ECO:0007669"/>
    <property type="project" value="UniProtKB-SubCell"/>
</dbReference>
<feature type="coiled-coil region" evidence="39">
    <location>
        <begin position="362"/>
        <end position="389"/>
    </location>
</feature>
<comment type="similarity">
    <text evidence="8">Belongs to the acid sphingomyelinase family.</text>
</comment>
<organism evidence="43 44">
    <name type="scientific">Electrophorus voltai</name>
    <dbReference type="NCBI Taxonomy" id="2609070"/>
    <lineage>
        <taxon>Eukaryota</taxon>
        <taxon>Metazoa</taxon>
        <taxon>Chordata</taxon>
        <taxon>Craniata</taxon>
        <taxon>Vertebrata</taxon>
        <taxon>Euteleostomi</taxon>
        <taxon>Actinopterygii</taxon>
        <taxon>Neopterygii</taxon>
        <taxon>Teleostei</taxon>
        <taxon>Ostariophysi</taxon>
        <taxon>Gymnotiformes</taxon>
        <taxon>Gymnotoidei</taxon>
        <taxon>Gymnotidae</taxon>
        <taxon>Electrophorus</taxon>
    </lineage>
</organism>
<comment type="subunit">
    <text evidence="36">Monomer. Interacts with SORT1; the interaction is required for SMPD1 targeting to lysosomes.</text>
</comment>
<evidence type="ECO:0000256" key="33">
    <source>
        <dbReference type="ARBA" id="ARBA00053461"/>
    </source>
</evidence>
<dbReference type="InterPro" id="IPR038023">
    <property type="entry name" value="VASP_sf"/>
</dbReference>
<dbReference type="EC" id="3.1.4.12" evidence="11"/>
<dbReference type="FunFam" id="2.30.29.30:FF:000047">
    <property type="entry name" value="vasodilator-stimulated phosphoprotein isoform X2"/>
    <property type="match status" value="1"/>
</dbReference>
<dbReference type="InterPro" id="IPR011993">
    <property type="entry name" value="PH-like_dom_sf"/>
</dbReference>
<proteinExistence type="inferred from homology"/>
<comment type="subcellular location">
    <subcellularLocation>
        <location evidence="5">Cell projection</location>
        <location evidence="5">Filopodium</location>
    </subcellularLocation>
    <subcellularLocation>
        <location evidence="7">Cell projection</location>
        <location evidence="7">Lamellipodium</location>
    </subcellularLocation>
    <subcellularLocation>
        <location evidence="3">Cytoplasm</location>
        <location evidence="3">Cytoskeleton</location>
    </subcellularLocation>
    <subcellularLocation>
        <location evidence="6">Lipid droplet</location>
    </subcellularLocation>
    <subcellularLocation>
        <location evidence="4">Lysosome</location>
    </subcellularLocation>
    <subcellularLocation>
        <location evidence="2">Secreted</location>
        <location evidence="2">Extracellular space</location>
    </subcellularLocation>
</comment>
<evidence type="ECO:0000259" key="42">
    <source>
        <dbReference type="PROSITE" id="PS50229"/>
    </source>
</evidence>
<keyword evidence="27" id="KW-0966">Cell projection</keyword>
<evidence type="ECO:0000256" key="18">
    <source>
        <dbReference type="ARBA" id="ARBA00022801"/>
    </source>
</evidence>
<evidence type="ECO:0000256" key="24">
    <source>
        <dbReference type="ARBA" id="ARBA00023203"/>
    </source>
</evidence>
<keyword evidence="24" id="KW-0009">Actin-binding</keyword>
<evidence type="ECO:0000256" key="14">
    <source>
        <dbReference type="ARBA" id="ARBA00022553"/>
    </source>
</evidence>
<comment type="function">
    <text evidence="34">This form is generated following cleavage by CASP7 in the extracellular milieu in response to bacterial infection. It shows increased ability to convert sphingomyelin to ceramide and promotes plasma membrane repair. Plasma membrane repair by ceramide counteracts the action of gasdermin-D (GSDMD) perforin (PRF1) pores that are formed in response to bacterial infection.</text>
</comment>
<dbReference type="InterPro" id="IPR014885">
    <property type="entry name" value="VASP_tetra"/>
</dbReference>
<comment type="catalytic activity">
    <reaction evidence="29">
        <text>a sphingomyelin + H2O = phosphocholine + an N-acylsphing-4-enine + H(+)</text>
        <dbReference type="Rhea" id="RHEA:19253"/>
        <dbReference type="ChEBI" id="CHEBI:15377"/>
        <dbReference type="ChEBI" id="CHEBI:15378"/>
        <dbReference type="ChEBI" id="CHEBI:17636"/>
        <dbReference type="ChEBI" id="CHEBI:52639"/>
        <dbReference type="ChEBI" id="CHEBI:295975"/>
        <dbReference type="EC" id="3.1.4.12"/>
    </reaction>
    <physiologicalReaction direction="left-to-right" evidence="29">
        <dbReference type="Rhea" id="RHEA:19254"/>
    </physiologicalReaction>
</comment>
<dbReference type="InterPro" id="IPR041805">
    <property type="entry name" value="ASMase/PPN1_MPP"/>
</dbReference>
<evidence type="ECO:0000256" key="2">
    <source>
        <dbReference type="ARBA" id="ARBA00004239"/>
    </source>
</evidence>
<comment type="cofactor">
    <cofactor evidence="1">
        <name>Zn(2+)</name>
        <dbReference type="ChEBI" id="CHEBI:29105"/>
    </cofactor>
</comment>
<evidence type="ECO:0000256" key="22">
    <source>
        <dbReference type="ARBA" id="ARBA00023157"/>
    </source>
</evidence>
<dbReference type="GO" id="GO:0005615">
    <property type="term" value="C:extracellular space"/>
    <property type="evidence" value="ECO:0007669"/>
    <property type="project" value="TreeGrafter"/>
</dbReference>
<evidence type="ECO:0000256" key="28">
    <source>
        <dbReference type="ARBA" id="ARBA00023295"/>
    </source>
</evidence>
<dbReference type="SUPFAM" id="SSF118370">
    <property type="entry name" value="Vasodilator-stimulated phosphoprotein, VASP, tetramerisation domain"/>
    <property type="match status" value="1"/>
</dbReference>
<keyword evidence="14" id="KW-0597">Phosphoprotein</keyword>
<dbReference type="PROSITE" id="PS50015">
    <property type="entry name" value="SAP_B"/>
    <property type="match status" value="1"/>
</dbReference>
<keyword evidence="44" id="KW-1185">Reference proteome</keyword>
<keyword evidence="19" id="KW-0862">Zinc</keyword>
<dbReference type="PANTHER" id="PTHR10340:SF34">
    <property type="entry name" value="SPHINGOMYELIN PHOSPHODIESTERASE"/>
    <property type="match status" value="1"/>
</dbReference>
<keyword evidence="28" id="KW-0326">Glycosidase</keyword>
<evidence type="ECO:0000256" key="38">
    <source>
        <dbReference type="ARBA" id="ARBA00076660"/>
    </source>
</evidence>
<dbReference type="GO" id="GO:0061750">
    <property type="term" value="F:acid sphingomyelin phosphodiesterase activity"/>
    <property type="evidence" value="ECO:0007669"/>
    <property type="project" value="TreeGrafter"/>
</dbReference>
<keyword evidence="15" id="KW-0551">Lipid droplet</keyword>
<dbReference type="SUPFAM" id="SSF56300">
    <property type="entry name" value="Metallo-dependent phosphatases"/>
    <property type="match status" value="1"/>
</dbReference>
<dbReference type="InterPro" id="IPR011001">
    <property type="entry name" value="Saposin-like"/>
</dbReference>
<dbReference type="GO" id="GO:0030027">
    <property type="term" value="C:lamellipodium"/>
    <property type="evidence" value="ECO:0007669"/>
    <property type="project" value="UniProtKB-SubCell"/>
</dbReference>
<dbReference type="GO" id="GO:0005856">
    <property type="term" value="C:cytoskeleton"/>
    <property type="evidence" value="ECO:0007669"/>
    <property type="project" value="UniProtKB-SubCell"/>
</dbReference>
<evidence type="ECO:0000256" key="3">
    <source>
        <dbReference type="ARBA" id="ARBA00004245"/>
    </source>
</evidence>
<feature type="compositionally biased region" description="Gly residues" evidence="40">
    <location>
        <begin position="258"/>
        <end position="268"/>
    </location>
</feature>
<dbReference type="CDD" id="cd01207">
    <property type="entry name" value="EVH1_Ena_VASP-like"/>
    <property type="match status" value="1"/>
</dbReference>
<dbReference type="PANTHER" id="PTHR10340">
    <property type="entry name" value="SPHINGOMYELIN PHOSPHODIESTERASE"/>
    <property type="match status" value="1"/>
</dbReference>
<evidence type="ECO:0000256" key="31">
    <source>
        <dbReference type="ARBA" id="ARBA00051187"/>
    </source>
</evidence>
<evidence type="ECO:0000256" key="37">
    <source>
        <dbReference type="ARBA" id="ARBA00069549"/>
    </source>
</evidence>
<comment type="function">
    <text evidence="35">In the lysosomes, converts sphingomyelin to ceramide. Plays an important role in the export of cholesterol from the intraendolysosomal membranes. Also has phospholipase C activities toward 1,2-diacylglycerolphosphocholine and 1,2-diacylglycerolphosphoglycerol. Modulates stress-induced apoptosis through the production of ceramide.</text>
</comment>
<dbReference type="FunFam" id="3.60.21.10:FF:000045">
    <property type="entry name" value="Sphingomyelin phosphodiesterase"/>
    <property type="match status" value="1"/>
</dbReference>
<evidence type="ECO:0000256" key="30">
    <source>
        <dbReference type="ARBA" id="ARBA00048421"/>
    </source>
</evidence>
<evidence type="ECO:0000256" key="12">
    <source>
        <dbReference type="ARBA" id="ARBA00022490"/>
    </source>
</evidence>
<dbReference type="SMART" id="SM00741">
    <property type="entry name" value="SapB"/>
    <property type="match status" value="1"/>
</dbReference>
<dbReference type="Pfam" id="PF00149">
    <property type="entry name" value="Metallophos"/>
    <property type="match status" value="1"/>
</dbReference>
<dbReference type="GO" id="GO:0046872">
    <property type="term" value="F:metal ion binding"/>
    <property type="evidence" value="ECO:0007669"/>
    <property type="project" value="UniProtKB-KW"/>
</dbReference>
<dbReference type="EC" id="3.1.4.3" evidence="10"/>
<dbReference type="InterPro" id="IPR004843">
    <property type="entry name" value="Calcineurin-like_PHP"/>
</dbReference>
<feature type="domain" description="Saposin B-type" evidence="41">
    <location>
        <begin position="454"/>
        <end position="538"/>
    </location>
</feature>
<evidence type="ECO:0000256" key="20">
    <source>
        <dbReference type="ARBA" id="ARBA00023036"/>
    </source>
</evidence>
<comment type="similarity">
    <text evidence="9">Belongs to the Ena/VASP family.</text>
</comment>
<dbReference type="Gene3D" id="1.20.5.1160">
    <property type="entry name" value="Vasodilator-stimulated phosphoprotein"/>
    <property type="match status" value="1"/>
</dbReference>
<dbReference type="GO" id="GO:0046513">
    <property type="term" value="P:ceramide biosynthetic process"/>
    <property type="evidence" value="ECO:0007669"/>
    <property type="project" value="TreeGrafter"/>
</dbReference>